<dbReference type="Pfam" id="PF11823">
    <property type="entry name" value="Se_S_carrier"/>
    <property type="match status" value="1"/>
</dbReference>
<organism evidence="3 4">
    <name type="scientific">Candidatus Electrothrix aarhusensis</name>
    <dbReference type="NCBI Taxonomy" id="1859131"/>
    <lineage>
        <taxon>Bacteria</taxon>
        <taxon>Pseudomonadati</taxon>
        <taxon>Thermodesulfobacteriota</taxon>
        <taxon>Desulfobulbia</taxon>
        <taxon>Desulfobulbales</taxon>
        <taxon>Desulfobulbaceae</taxon>
        <taxon>Candidatus Electrothrix</taxon>
    </lineage>
</organism>
<accession>A0A3S3RQH5</accession>
<dbReference type="AlphaFoldDB" id="A0A3S3RQH5"/>
<proteinExistence type="predicted"/>
<dbReference type="Pfam" id="PF26554">
    <property type="entry name" value="DUF8182"/>
    <property type="match status" value="1"/>
</dbReference>
<feature type="domain" description="DUF8182" evidence="2">
    <location>
        <begin position="103"/>
        <end position="177"/>
    </location>
</feature>
<gene>
    <name evidence="3" type="ORF">H206_00910</name>
</gene>
<evidence type="ECO:0000259" key="2">
    <source>
        <dbReference type="Pfam" id="PF26554"/>
    </source>
</evidence>
<keyword evidence="4" id="KW-1185">Reference proteome</keyword>
<evidence type="ECO:0000313" key="3">
    <source>
        <dbReference type="EMBL" id="RWX45438.1"/>
    </source>
</evidence>
<protein>
    <submittedName>
        <fullName evidence="3">Uncharacterized protein</fullName>
    </submittedName>
</protein>
<reference evidence="3 4" key="1">
    <citation type="submission" date="2017-01" db="EMBL/GenBank/DDBJ databases">
        <title>The cable genome- insights into the physiology and evolution of filamentous bacteria capable of sulfide oxidation via long distance electron transfer.</title>
        <authorList>
            <person name="Schreiber L."/>
            <person name="Bjerg J.T."/>
            <person name="Boggild A."/>
            <person name="Van De Vossenberg J."/>
            <person name="Meysman F."/>
            <person name="Nielsen L.P."/>
            <person name="Schramm A."/>
            <person name="Kjeldsen K.U."/>
        </authorList>
    </citation>
    <scope>NUCLEOTIDE SEQUENCE [LARGE SCALE GENOMIC DNA]</scope>
    <source>
        <strain evidence="3">MCF</strain>
    </source>
</reference>
<sequence>MNWFKKKEKPSQEENDSHAVTRGLLVFAHPTTVIDVEQILREEGYEIRVVSPPPSYRTGCDLSVEFPLEAEAAITELLNNSNLTPLDVVPITSKGMEPLQFVRKKWYGKYLMVRAANMKITVDTETKIIVNISGGGCPDVPYLATALIGKHINEAPDLTEVGFSLCAYSLNTAREELVREIGA</sequence>
<feature type="domain" description="Putative Se/S carrier protein-like" evidence="1">
    <location>
        <begin position="23"/>
        <end position="89"/>
    </location>
</feature>
<dbReference type="Proteomes" id="UP000287853">
    <property type="component" value="Unassembled WGS sequence"/>
</dbReference>
<evidence type="ECO:0000259" key="1">
    <source>
        <dbReference type="Pfam" id="PF11823"/>
    </source>
</evidence>
<name>A0A3S3RQH5_9BACT</name>
<dbReference type="InterPro" id="IPR058495">
    <property type="entry name" value="DUF8182"/>
</dbReference>
<evidence type="ECO:0000313" key="4">
    <source>
        <dbReference type="Proteomes" id="UP000287853"/>
    </source>
</evidence>
<dbReference type="InterPro" id="IPR021778">
    <property type="entry name" value="Se/S_carrier-like"/>
</dbReference>
<comment type="caution">
    <text evidence="3">The sequence shown here is derived from an EMBL/GenBank/DDBJ whole genome shotgun (WGS) entry which is preliminary data.</text>
</comment>
<dbReference type="EMBL" id="MTKO01000078">
    <property type="protein sequence ID" value="RWX45438.1"/>
    <property type="molecule type" value="Genomic_DNA"/>
</dbReference>